<name>A0ABW8ZCU5_9BURK</name>
<dbReference type="Pfam" id="PF08238">
    <property type="entry name" value="Sel1"/>
    <property type="match status" value="5"/>
</dbReference>
<dbReference type="Gene3D" id="1.25.40.10">
    <property type="entry name" value="Tetratricopeptide repeat domain"/>
    <property type="match status" value="2"/>
</dbReference>
<dbReference type="EMBL" id="JAQQFR010000011">
    <property type="protein sequence ID" value="MFL9880123.1"/>
    <property type="molecule type" value="Genomic_DNA"/>
</dbReference>
<organism evidence="1 2">
    <name type="scientific">Herbaspirillum rhizosphaerae</name>
    <dbReference type="NCBI Taxonomy" id="346179"/>
    <lineage>
        <taxon>Bacteria</taxon>
        <taxon>Pseudomonadati</taxon>
        <taxon>Pseudomonadota</taxon>
        <taxon>Betaproteobacteria</taxon>
        <taxon>Burkholderiales</taxon>
        <taxon>Oxalobacteraceae</taxon>
        <taxon>Herbaspirillum</taxon>
    </lineage>
</organism>
<proteinExistence type="predicted"/>
<keyword evidence="2" id="KW-1185">Reference proteome</keyword>
<dbReference type="SMART" id="SM00671">
    <property type="entry name" value="SEL1"/>
    <property type="match status" value="4"/>
</dbReference>
<dbReference type="SUPFAM" id="SSF81901">
    <property type="entry name" value="HCP-like"/>
    <property type="match status" value="2"/>
</dbReference>
<dbReference type="InterPro" id="IPR011990">
    <property type="entry name" value="TPR-like_helical_dom_sf"/>
</dbReference>
<evidence type="ECO:0000313" key="2">
    <source>
        <dbReference type="Proteomes" id="UP001629214"/>
    </source>
</evidence>
<comment type="caution">
    <text evidence="1">The sequence shown here is derived from an EMBL/GenBank/DDBJ whole genome shotgun (WGS) entry which is preliminary data.</text>
</comment>
<gene>
    <name evidence="1" type="ORF">PQR63_17110</name>
</gene>
<accession>A0ABW8ZCU5</accession>
<protein>
    <recommendedName>
        <fullName evidence="3">TPR repeat protein</fullName>
    </recommendedName>
</protein>
<dbReference type="PANTHER" id="PTHR11102">
    <property type="entry name" value="SEL-1-LIKE PROTEIN"/>
    <property type="match status" value="1"/>
</dbReference>
<evidence type="ECO:0000313" key="1">
    <source>
        <dbReference type="EMBL" id="MFL9880123.1"/>
    </source>
</evidence>
<dbReference type="InterPro" id="IPR050767">
    <property type="entry name" value="Sel1_AlgK"/>
</dbReference>
<reference evidence="1 2" key="1">
    <citation type="journal article" date="2024" name="Chem. Sci.">
        <title>Discovery of megapolipeptins by genome mining of a Burkholderiales bacteria collection.</title>
        <authorList>
            <person name="Paulo B.S."/>
            <person name="Recchia M.J.J."/>
            <person name="Lee S."/>
            <person name="Fergusson C.H."/>
            <person name="Romanowski S.B."/>
            <person name="Hernandez A."/>
            <person name="Krull N."/>
            <person name="Liu D.Y."/>
            <person name="Cavanagh H."/>
            <person name="Bos A."/>
            <person name="Gray C.A."/>
            <person name="Murphy B.T."/>
            <person name="Linington R.G."/>
            <person name="Eustaquio A.S."/>
        </authorList>
    </citation>
    <scope>NUCLEOTIDE SEQUENCE [LARGE SCALE GENOMIC DNA]</scope>
    <source>
        <strain evidence="1 2">RL21-008-BIB-B</strain>
    </source>
</reference>
<dbReference type="RefSeq" id="WP_408169196.1">
    <property type="nucleotide sequence ID" value="NZ_JAQQFR010000011.1"/>
</dbReference>
<dbReference type="InterPro" id="IPR006597">
    <property type="entry name" value="Sel1-like"/>
</dbReference>
<sequence>MASREDLAIIRAARAGQAEAQLALGRRYLFGGNGLPQSFATALHWLDRAARQGTPDAWSLIGEHIPYDVVAQAPKPLDYVLWYERAFDAGLKTAGLAFARLVLSHKAQAEAQAMLGKAVKVLEAEAHAGTAEAQWLLSQQQAGEQIAGDAAPVVAGERTQQTSDTAAQWAQKAADAGVGPAQLSLADAAWLRHDRKDFIRRGLPLGRSLLGQFSADLPQLNAPSEVLARHLGEGNIVLLSRLAQVLPEIEDLGVDEAQQLLELGAYADDKAAQLSLGLFFARMQEDGSRAFPGFGSANYKKAIRWLTQAGERGLATAWFALSRIFLKPEFSQRNLADAQHYLERAAEMGHALAQLECGSSAWRNRRDDPANDVRAVYWLQKAAVQHNKDARDLLDKIADRPAPADWAVEARGHMTREFLSAYPFLAARLELAILFGLTRPEALLVDLKQADCGHCLVVDIREYYARSKRRLILIETGDERQVLNRIGRLFEDVDCSLSGPEGNYRQRMYRLKTALPQVADEREEEGDLAEES</sequence>
<evidence type="ECO:0008006" key="3">
    <source>
        <dbReference type="Google" id="ProtNLM"/>
    </source>
</evidence>
<dbReference type="Proteomes" id="UP001629214">
    <property type="component" value="Unassembled WGS sequence"/>
</dbReference>
<dbReference type="PANTHER" id="PTHR11102:SF160">
    <property type="entry name" value="ERAD-ASSOCIATED E3 UBIQUITIN-PROTEIN LIGASE COMPONENT HRD3"/>
    <property type="match status" value="1"/>
</dbReference>